<feature type="transmembrane region" description="Helical" evidence="1">
    <location>
        <begin position="72"/>
        <end position="90"/>
    </location>
</feature>
<reference evidence="2 3" key="1">
    <citation type="journal article" date="2016" name="Nat. Commun.">
        <title>Thousands of microbial genomes shed light on interconnected biogeochemical processes in an aquifer system.</title>
        <authorList>
            <person name="Anantharaman K."/>
            <person name="Brown C.T."/>
            <person name="Hug L.A."/>
            <person name="Sharon I."/>
            <person name="Castelle C.J."/>
            <person name="Probst A.J."/>
            <person name="Thomas B.C."/>
            <person name="Singh A."/>
            <person name="Wilkins M.J."/>
            <person name="Karaoz U."/>
            <person name="Brodie E.L."/>
            <person name="Williams K.H."/>
            <person name="Hubbard S.S."/>
            <person name="Banfield J.F."/>
        </authorList>
    </citation>
    <scope>NUCLEOTIDE SEQUENCE [LARGE SCALE GENOMIC DNA]</scope>
</reference>
<gene>
    <name evidence="2" type="ORF">A2633_05330</name>
</gene>
<keyword evidence="1" id="KW-1133">Transmembrane helix</keyword>
<organism evidence="2 3">
    <name type="scientific">Candidatus Sungbacteria bacterium RIFCSPHIGHO2_01_FULL_47_32</name>
    <dbReference type="NCBI Taxonomy" id="1802264"/>
    <lineage>
        <taxon>Bacteria</taxon>
        <taxon>Candidatus Sungiibacteriota</taxon>
    </lineage>
</organism>
<name>A0A1G2K647_9BACT</name>
<evidence type="ECO:0000313" key="3">
    <source>
        <dbReference type="Proteomes" id="UP000177152"/>
    </source>
</evidence>
<dbReference type="Proteomes" id="UP000177152">
    <property type="component" value="Unassembled WGS sequence"/>
</dbReference>
<sequence length="156" mass="17736">MKTFFLLILFSAAAVFEISFVSGLFDFSVPVSFWVFAVCLFFLKKEDMPLFGVLAVLFSSVFFSGFGSYQEALILALAAAYWLKTVGGLYRRSAFLLHFLTLILLNEAVRIVAFSFGKYPQNFRKELMLEILLVAVCVVFFGLVTFRKRRPKGYSI</sequence>
<proteinExistence type="predicted"/>
<accession>A0A1G2K647</accession>
<feature type="transmembrane region" description="Helical" evidence="1">
    <location>
        <begin position="127"/>
        <end position="146"/>
    </location>
</feature>
<dbReference type="EMBL" id="MHQC01000047">
    <property type="protein sequence ID" value="OGZ93908.1"/>
    <property type="molecule type" value="Genomic_DNA"/>
</dbReference>
<protein>
    <submittedName>
        <fullName evidence="2">Uncharacterized protein</fullName>
    </submittedName>
</protein>
<keyword evidence="1" id="KW-0472">Membrane</keyword>
<keyword evidence="1" id="KW-0812">Transmembrane</keyword>
<dbReference type="AlphaFoldDB" id="A0A1G2K647"/>
<feature type="transmembrane region" description="Helical" evidence="1">
    <location>
        <begin position="95"/>
        <end position="115"/>
    </location>
</feature>
<comment type="caution">
    <text evidence="2">The sequence shown here is derived from an EMBL/GenBank/DDBJ whole genome shotgun (WGS) entry which is preliminary data.</text>
</comment>
<evidence type="ECO:0000313" key="2">
    <source>
        <dbReference type="EMBL" id="OGZ93908.1"/>
    </source>
</evidence>
<evidence type="ECO:0000256" key="1">
    <source>
        <dbReference type="SAM" id="Phobius"/>
    </source>
</evidence>